<name>A0A699I3H6_TANCI</name>
<reference evidence="2" key="1">
    <citation type="journal article" date="2019" name="Sci. Rep.">
        <title>Draft genome of Tanacetum cinerariifolium, the natural source of mosquito coil.</title>
        <authorList>
            <person name="Yamashiro T."/>
            <person name="Shiraishi A."/>
            <person name="Satake H."/>
            <person name="Nakayama K."/>
        </authorList>
    </citation>
    <scope>NUCLEOTIDE SEQUENCE</scope>
</reference>
<sequence length="206" mass="23584">DAIRIMVIAIVIGAFSISLYFMRIVVISIVKGYNESKRLRKRRDYPQLGVATYCICNHGGGGREGLGERWRLRKHEAESFEVKECKDGNYWPQLVPGKRKHRDSFVTPFLKKPRICLKHYQVSSKSPLSFKPSSLKGKQLMFHDRLPKIRPAVDAYALAFLAWNVIACLHGMKCDSLPLWHGCDSLPYGMEWDSLPSWHECDSLSS</sequence>
<feature type="non-terminal residue" evidence="2">
    <location>
        <position position="1"/>
    </location>
</feature>
<proteinExistence type="predicted"/>
<evidence type="ECO:0000313" key="2">
    <source>
        <dbReference type="EMBL" id="GEZ16272.1"/>
    </source>
</evidence>
<dbReference type="AlphaFoldDB" id="A0A699I3H6"/>
<keyword evidence="1" id="KW-0812">Transmembrane</keyword>
<comment type="caution">
    <text evidence="2">The sequence shown here is derived from an EMBL/GenBank/DDBJ whole genome shotgun (WGS) entry which is preliminary data.</text>
</comment>
<evidence type="ECO:0000256" key="1">
    <source>
        <dbReference type="SAM" id="Phobius"/>
    </source>
</evidence>
<accession>A0A699I3H6</accession>
<protein>
    <submittedName>
        <fullName evidence="2">Uncharacterized protein</fullName>
    </submittedName>
</protein>
<keyword evidence="1" id="KW-1133">Transmembrane helix</keyword>
<dbReference type="EMBL" id="BKCJ010247475">
    <property type="protein sequence ID" value="GEZ16272.1"/>
    <property type="molecule type" value="Genomic_DNA"/>
</dbReference>
<keyword evidence="1" id="KW-0472">Membrane</keyword>
<gene>
    <name evidence="2" type="ORF">Tci_488245</name>
</gene>
<organism evidence="2">
    <name type="scientific">Tanacetum cinerariifolium</name>
    <name type="common">Dalmatian daisy</name>
    <name type="synonym">Chrysanthemum cinerariifolium</name>
    <dbReference type="NCBI Taxonomy" id="118510"/>
    <lineage>
        <taxon>Eukaryota</taxon>
        <taxon>Viridiplantae</taxon>
        <taxon>Streptophyta</taxon>
        <taxon>Embryophyta</taxon>
        <taxon>Tracheophyta</taxon>
        <taxon>Spermatophyta</taxon>
        <taxon>Magnoliopsida</taxon>
        <taxon>eudicotyledons</taxon>
        <taxon>Gunneridae</taxon>
        <taxon>Pentapetalae</taxon>
        <taxon>asterids</taxon>
        <taxon>campanulids</taxon>
        <taxon>Asterales</taxon>
        <taxon>Asteraceae</taxon>
        <taxon>Asteroideae</taxon>
        <taxon>Anthemideae</taxon>
        <taxon>Anthemidinae</taxon>
        <taxon>Tanacetum</taxon>
    </lineage>
</organism>
<feature type="transmembrane region" description="Helical" evidence="1">
    <location>
        <begin position="6"/>
        <end position="33"/>
    </location>
</feature>